<reference evidence="1" key="1">
    <citation type="journal article" date="2016" name="Front. Microbiol.">
        <title>Genome Sequence of the Piezophilic, Mesophilic Sulfate-Reducing Bacterium Desulfovibrio indicus J2T.</title>
        <authorList>
            <person name="Cao J."/>
            <person name="Maignien L."/>
            <person name="Shao Z."/>
            <person name="Alain K."/>
            <person name="Jebbar M."/>
        </authorList>
    </citation>
    <scope>NUCLEOTIDE SEQUENCE</scope>
    <source>
        <strain evidence="1">NBRC 103626</strain>
    </source>
</reference>
<sequence>MPIRREHRFFYPINWPQLSAAIRFRRVGGRCEVCRRPHGQAVWHIADGRWWDAEAASWRDGVGQIVCLPFGAEDVLGVVRTTRVVQVTPHRCMPSVGEMLVGVRRLPD</sequence>
<gene>
    <name evidence="1" type="ORF">NBEOAGPD_0398</name>
</gene>
<evidence type="ECO:0000313" key="2">
    <source>
        <dbReference type="Proteomes" id="UP001055108"/>
    </source>
</evidence>
<dbReference type="RefSeq" id="WP_306423943.1">
    <property type="nucleotide sequence ID" value="NZ_BPQM01000008.1"/>
</dbReference>
<name>A0AA37HKL3_9HYPH</name>
<comment type="caution">
    <text evidence="1">The sequence shown here is derived from an EMBL/GenBank/DDBJ whole genome shotgun (WGS) entry which is preliminary data.</text>
</comment>
<proteinExistence type="predicted"/>
<dbReference type="AlphaFoldDB" id="A0AA37HKL3"/>
<organism evidence="1 2">
    <name type="scientific">Methylobacterium gregans</name>
    <dbReference type="NCBI Taxonomy" id="374424"/>
    <lineage>
        <taxon>Bacteria</taxon>
        <taxon>Pseudomonadati</taxon>
        <taxon>Pseudomonadota</taxon>
        <taxon>Alphaproteobacteria</taxon>
        <taxon>Hyphomicrobiales</taxon>
        <taxon>Methylobacteriaceae</taxon>
        <taxon>Methylobacterium</taxon>
    </lineage>
</organism>
<keyword evidence="2" id="KW-1185">Reference proteome</keyword>
<dbReference type="Proteomes" id="UP001055108">
    <property type="component" value="Unassembled WGS sequence"/>
</dbReference>
<accession>A0AA37HKL3</accession>
<evidence type="ECO:0000313" key="1">
    <source>
        <dbReference type="EMBL" id="GJD77195.1"/>
    </source>
</evidence>
<protein>
    <submittedName>
        <fullName evidence="1">Uncharacterized protein</fullName>
    </submittedName>
</protein>
<reference evidence="1" key="2">
    <citation type="submission" date="2021-08" db="EMBL/GenBank/DDBJ databases">
        <authorList>
            <person name="Tani A."/>
            <person name="Ola A."/>
            <person name="Ogura Y."/>
            <person name="Katsura K."/>
            <person name="Hayashi T."/>
        </authorList>
    </citation>
    <scope>NUCLEOTIDE SEQUENCE</scope>
    <source>
        <strain evidence="1">NBRC 103626</strain>
    </source>
</reference>
<dbReference type="EMBL" id="BPQM01000008">
    <property type="protein sequence ID" value="GJD77195.1"/>
    <property type="molecule type" value="Genomic_DNA"/>
</dbReference>